<dbReference type="PANTHER" id="PTHR14315:SF17">
    <property type="entry name" value="MIP21584P"/>
    <property type="match status" value="1"/>
</dbReference>
<evidence type="ECO:0000256" key="4">
    <source>
        <dbReference type="ARBA" id="ARBA00022490"/>
    </source>
</evidence>
<dbReference type="Gene3D" id="6.10.140.1610">
    <property type="match status" value="1"/>
</dbReference>
<evidence type="ECO:0000313" key="7">
    <source>
        <dbReference type="EMBL" id="KAL1123389.1"/>
    </source>
</evidence>
<reference evidence="7 8" key="1">
    <citation type="submission" date="2024-07" db="EMBL/GenBank/DDBJ databases">
        <title>Chromosome-level genome assembly of the water stick insect Ranatra chinensis (Heteroptera: Nepidae).</title>
        <authorList>
            <person name="Liu X."/>
        </authorList>
    </citation>
    <scope>NUCLEOTIDE SEQUENCE [LARGE SCALE GENOMIC DNA]</scope>
    <source>
        <strain evidence="7">Cailab_2021Rc</strain>
        <tissue evidence="7">Muscle</tissue>
    </source>
</reference>
<feature type="compositionally biased region" description="Acidic residues" evidence="6">
    <location>
        <begin position="104"/>
        <end position="120"/>
    </location>
</feature>
<dbReference type="Proteomes" id="UP001558652">
    <property type="component" value="Unassembled WGS sequence"/>
</dbReference>
<proteinExistence type="inferred from homology"/>
<comment type="subcellular location">
    <subcellularLocation>
        <location evidence="2">Cytoplasm</location>
    </subcellularLocation>
    <subcellularLocation>
        <location evidence="1">Nucleus</location>
    </subcellularLocation>
</comment>
<dbReference type="Pfam" id="PF07084">
    <property type="entry name" value="Spot_14"/>
    <property type="match status" value="1"/>
</dbReference>
<dbReference type="AlphaFoldDB" id="A0ABD0YW30"/>
<feature type="compositionally biased region" description="Low complexity" evidence="6">
    <location>
        <begin position="87"/>
        <end position="102"/>
    </location>
</feature>
<organism evidence="7 8">
    <name type="scientific">Ranatra chinensis</name>
    <dbReference type="NCBI Taxonomy" id="642074"/>
    <lineage>
        <taxon>Eukaryota</taxon>
        <taxon>Metazoa</taxon>
        <taxon>Ecdysozoa</taxon>
        <taxon>Arthropoda</taxon>
        <taxon>Hexapoda</taxon>
        <taxon>Insecta</taxon>
        <taxon>Pterygota</taxon>
        <taxon>Neoptera</taxon>
        <taxon>Paraneoptera</taxon>
        <taxon>Hemiptera</taxon>
        <taxon>Heteroptera</taxon>
        <taxon>Panheteroptera</taxon>
        <taxon>Nepomorpha</taxon>
        <taxon>Nepidae</taxon>
        <taxon>Ranatrinae</taxon>
        <taxon>Ranatra</taxon>
    </lineage>
</organism>
<evidence type="ECO:0000313" key="8">
    <source>
        <dbReference type="Proteomes" id="UP001558652"/>
    </source>
</evidence>
<evidence type="ECO:0008006" key="9">
    <source>
        <dbReference type="Google" id="ProtNLM"/>
    </source>
</evidence>
<comment type="caution">
    <text evidence="7">The sequence shown here is derived from an EMBL/GenBank/DDBJ whole genome shotgun (WGS) entry which is preliminary data.</text>
</comment>
<keyword evidence="4" id="KW-0963">Cytoplasm</keyword>
<accession>A0ABD0YW30</accession>
<evidence type="ECO:0000256" key="2">
    <source>
        <dbReference type="ARBA" id="ARBA00004496"/>
    </source>
</evidence>
<dbReference type="InterPro" id="IPR053719">
    <property type="entry name" value="Lipogen_MT_Stabilize_sf"/>
</dbReference>
<gene>
    <name evidence="7" type="ORF">AAG570_002470</name>
</gene>
<evidence type="ECO:0000256" key="5">
    <source>
        <dbReference type="ARBA" id="ARBA00023242"/>
    </source>
</evidence>
<evidence type="ECO:0000256" key="1">
    <source>
        <dbReference type="ARBA" id="ARBA00004123"/>
    </source>
</evidence>
<name>A0ABD0YW30_9HEMI</name>
<evidence type="ECO:0000256" key="3">
    <source>
        <dbReference type="ARBA" id="ARBA00009488"/>
    </source>
</evidence>
<dbReference type="GO" id="GO:0005634">
    <property type="term" value="C:nucleus"/>
    <property type="evidence" value="ECO:0007669"/>
    <property type="project" value="UniProtKB-SubCell"/>
</dbReference>
<sequence>MKAMEKFVDAVRDMDETILVPSRLMDLRVGRSSEREGLKSTDLFRLYSMVNCVRNQLMWGANDCPAPEEEAPHQQQRIGKGHVRRPSTASVASTNSAVSTMSDTDSEAGNENDSGIEAEGDPASALPAYTHKMEECFRKHLYGLHRSLQQMTDAATYLTKRYQNDIGATL</sequence>
<feature type="region of interest" description="Disordered" evidence="6">
    <location>
        <begin position="66"/>
        <end position="122"/>
    </location>
</feature>
<dbReference type="EMBL" id="JBFDAA010000012">
    <property type="protein sequence ID" value="KAL1123389.1"/>
    <property type="molecule type" value="Genomic_DNA"/>
</dbReference>
<keyword evidence="8" id="KW-1185">Reference proteome</keyword>
<dbReference type="GO" id="GO:0005737">
    <property type="term" value="C:cytoplasm"/>
    <property type="evidence" value="ECO:0007669"/>
    <property type="project" value="UniProtKB-SubCell"/>
</dbReference>
<comment type="similarity">
    <text evidence="3">Belongs to the SPOT14 family.</text>
</comment>
<keyword evidence="5" id="KW-0539">Nucleus</keyword>
<protein>
    <recommendedName>
        <fullName evidence="9">Mid1-interacting protein 1</fullName>
    </recommendedName>
</protein>
<dbReference type="PANTHER" id="PTHR14315">
    <property type="entry name" value="SPOT14 FAMILY MEMBER"/>
    <property type="match status" value="1"/>
</dbReference>
<evidence type="ECO:0000256" key="6">
    <source>
        <dbReference type="SAM" id="MobiDB-lite"/>
    </source>
</evidence>
<dbReference type="InterPro" id="IPR009786">
    <property type="entry name" value="Spot_14"/>
</dbReference>